<sequence>MFIPLFDYLLGDATAEEAGTGAGMLNAVQQFTNAIGVAALGTAFFARVGRPSTHSYFAAAKLVFAVCAALTFSPCCLSPSCPGTRGGLSTERGHRGGVRPWLPPSAEADRLMALIETRLGQGDGGVRRVPGRRRRGGEPARR</sequence>
<evidence type="ECO:0000256" key="1">
    <source>
        <dbReference type="SAM" id="MobiDB-lite"/>
    </source>
</evidence>
<reference evidence="2 3" key="1">
    <citation type="submission" date="2015-07" db="EMBL/GenBank/DDBJ databases">
        <authorList>
            <person name="Ju K.-S."/>
            <person name="Doroghazi J.R."/>
            <person name="Metcalf W.W."/>
        </authorList>
    </citation>
    <scope>NUCLEOTIDE SEQUENCE [LARGE SCALE GENOMIC DNA]</scope>
    <source>
        <strain evidence="2 3">NRRL B-3589</strain>
    </source>
</reference>
<dbReference type="EMBL" id="LGUT01003581">
    <property type="protein sequence ID" value="KOG85185.1"/>
    <property type="molecule type" value="Genomic_DNA"/>
</dbReference>
<evidence type="ECO:0000313" key="2">
    <source>
        <dbReference type="EMBL" id="KOG85185.1"/>
    </source>
</evidence>
<evidence type="ECO:0008006" key="4">
    <source>
        <dbReference type="Google" id="ProtNLM"/>
    </source>
</evidence>
<proteinExistence type="predicted"/>
<keyword evidence="3" id="KW-1185">Reference proteome</keyword>
<evidence type="ECO:0000313" key="3">
    <source>
        <dbReference type="Proteomes" id="UP000037020"/>
    </source>
</evidence>
<protein>
    <recommendedName>
        <fullName evidence="4">Major facilitator superfamily (MFS) profile domain-containing protein</fullName>
    </recommendedName>
</protein>
<comment type="caution">
    <text evidence="2">The sequence shown here is derived from an EMBL/GenBank/DDBJ whole genome shotgun (WGS) entry which is preliminary data.</text>
</comment>
<accession>A0ABR5IVK7</accession>
<organism evidence="2 3">
    <name type="scientific">Streptomyces varsoviensis</name>
    <dbReference type="NCBI Taxonomy" id="67373"/>
    <lineage>
        <taxon>Bacteria</taxon>
        <taxon>Bacillati</taxon>
        <taxon>Actinomycetota</taxon>
        <taxon>Actinomycetes</taxon>
        <taxon>Kitasatosporales</taxon>
        <taxon>Streptomycetaceae</taxon>
        <taxon>Streptomyces</taxon>
    </lineage>
</organism>
<gene>
    <name evidence="2" type="ORF">ADK38_38090</name>
</gene>
<dbReference type="Proteomes" id="UP000037020">
    <property type="component" value="Unassembled WGS sequence"/>
</dbReference>
<name>A0ABR5IVK7_9ACTN</name>
<feature type="region of interest" description="Disordered" evidence="1">
    <location>
        <begin position="121"/>
        <end position="142"/>
    </location>
</feature>